<feature type="region of interest" description="Disordered" evidence="1">
    <location>
        <begin position="567"/>
        <end position="617"/>
    </location>
</feature>
<accession>A0AAV2TUN7</accession>
<comment type="caution">
    <text evidence="3">The sequence shown here is derived from an EMBL/GenBank/DDBJ whole genome shotgun (WGS) entry which is preliminary data.</text>
</comment>
<gene>
    <name evidence="3" type="ORF">CDAUBV1_LOCUS15176</name>
</gene>
<name>A0AAV2TUN7_CALDB</name>
<protein>
    <recommendedName>
        <fullName evidence="2">DUF5738 domain-containing protein</fullName>
    </recommendedName>
</protein>
<evidence type="ECO:0000313" key="3">
    <source>
        <dbReference type="EMBL" id="CAL5139995.1"/>
    </source>
</evidence>
<dbReference type="InterPro" id="IPR043799">
    <property type="entry name" value="DUF5738"/>
</dbReference>
<dbReference type="EMBL" id="CAXLJL010000689">
    <property type="protein sequence ID" value="CAL5139995.1"/>
    <property type="molecule type" value="Genomic_DNA"/>
</dbReference>
<dbReference type="Pfam" id="PF19009">
    <property type="entry name" value="DUF5738"/>
    <property type="match status" value="1"/>
</dbReference>
<organism evidence="3 4">
    <name type="scientific">Calicophoron daubneyi</name>
    <name type="common">Rumen fluke</name>
    <name type="synonym">Paramphistomum daubneyi</name>
    <dbReference type="NCBI Taxonomy" id="300641"/>
    <lineage>
        <taxon>Eukaryota</taxon>
        <taxon>Metazoa</taxon>
        <taxon>Spiralia</taxon>
        <taxon>Lophotrochozoa</taxon>
        <taxon>Platyhelminthes</taxon>
        <taxon>Trematoda</taxon>
        <taxon>Digenea</taxon>
        <taxon>Plagiorchiida</taxon>
        <taxon>Pronocephalata</taxon>
        <taxon>Paramphistomoidea</taxon>
        <taxon>Paramphistomidae</taxon>
        <taxon>Calicophoron</taxon>
    </lineage>
</organism>
<feature type="region of interest" description="Disordered" evidence="1">
    <location>
        <begin position="1"/>
        <end position="27"/>
    </location>
</feature>
<dbReference type="AlphaFoldDB" id="A0AAV2TUN7"/>
<feature type="region of interest" description="Disordered" evidence="1">
    <location>
        <begin position="277"/>
        <end position="302"/>
    </location>
</feature>
<feature type="domain" description="DUF5738" evidence="2">
    <location>
        <begin position="40"/>
        <end position="274"/>
    </location>
</feature>
<evidence type="ECO:0000313" key="4">
    <source>
        <dbReference type="Proteomes" id="UP001497525"/>
    </source>
</evidence>
<proteinExistence type="predicted"/>
<sequence>MNSVGQRRSASNTQISSHITERSKARGVLVPRAPTPTILGSTNQCGSALATEIDTYRRRIQTLLHFFDCISQHWWDHLYPYKRDFIRRPSRSADEVRSYRNRLLARLSKFTMRSVMPAAAAIAMMEAHATVKVIPPNLLAPLSSEFTSTDISPAIDNGPVLLQKACNLARRIGDIEKLKQRLLLAALTWITSDGRDFNLRSQRIALLARHSEPCLIENFAGVRALLTHYYRPRVMVNESAGTHSPSKPTTTRVEPITAAKLTSTNEQITEAIEKAYPKAQNSVNGDDEEATQRSDDNAMEDTTPTLTKADELLGTLSADDPFTNNTVNSLFGSQVPVLPSIVLNPLAVDTSQLEWLSYEVNQREFNLGVLNSEEPEDSEKPLPRTALSNMTSVDFSSILQKTGSFESYFGDGIVKSTHQTKEANKSERLTSVWNATTPITTPNSRRAIWSDGSRESFYSGQSESHVSTIRQHVREVEEQQQPADDGTLRRLSGEFTESITSLSILSPQGEILHSSQFDTQSWHSGTTGNTFPPLEQLCNITASPGSKGEELPKKSVTVARNDKLPVRRRARTLAHNPSAERRRTMSKSRKRRPGSIKRTKATVNSLIRTGGEGNPLK</sequence>
<evidence type="ECO:0000256" key="1">
    <source>
        <dbReference type="SAM" id="MobiDB-lite"/>
    </source>
</evidence>
<reference evidence="3" key="1">
    <citation type="submission" date="2024-06" db="EMBL/GenBank/DDBJ databases">
        <authorList>
            <person name="Liu X."/>
            <person name="Lenzi L."/>
            <person name="Haldenby T S."/>
            <person name="Uol C."/>
        </authorList>
    </citation>
    <scope>NUCLEOTIDE SEQUENCE</scope>
</reference>
<feature type="compositionally biased region" description="Polar residues" evidence="1">
    <location>
        <begin position="1"/>
        <end position="18"/>
    </location>
</feature>
<evidence type="ECO:0000259" key="2">
    <source>
        <dbReference type="Pfam" id="PF19009"/>
    </source>
</evidence>
<feature type="compositionally biased region" description="Basic residues" evidence="1">
    <location>
        <begin position="584"/>
        <end position="600"/>
    </location>
</feature>
<dbReference type="Proteomes" id="UP001497525">
    <property type="component" value="Unassembled WGS sequence"/>
</dbReference>